<dbReference type="AlphaFoldDB" id="F4WRS8"/>
<protein>
    <submittedName>
        <fullName evidence="1">Uncharacterized protein</fullName>
    </submittedName>
</protein>
<evidence type="ECO:0000313" key="2">
    <source>
        <dbReference type="Proteomes" id="UP000007755"/>
    </source>
</evidence>
<reference evidence="1" key="1">
    <citation type="submission" date="2011-02" db="EMBL/GenBank/DDBJ databases">
        <title>The genome of the leaf-cutting ant Acromyrmex echinatior suggests key adaptations to social evolution and fungus farming.</title>
        <authorList>
            <person name="Nygaard S."/>
            <person name="Zhang G."/>
        </authorList>
    </citation>
    <scope>NUCLEOTIDE SEQUENCE</scope>
</reference>
<proteinExistence type="predicted"/>
<keyword evidence="2" id="KW-1185">Reference proteome</keyword>
<dbReference type="EMBL" id="GL888292">
    <property type="protein sequence ID" value="EGI63085.1"/>
    <property type="molecule type" value="Genomic_DNA"/>
</dbReference>
<evidence type="ECO:0000313" key="1">
    <source>
        <dbReference type="EMBL" id="EGI63085.1"/>
    </source>
</evidence>
<dbReference type="Proteomes" id="UP000007755">
    <property type="component" value="Unassembled WGS sequence"/>
</dbReference>
<accession>F4WRS8</accession>
<sequence length="111" mass="12309">MERRQSVLLAVAPGFPGPALFSLFRSPPTCRPSAFKKCRILLVCTVPGLRHLSIEPETAGSTIGPARSQCLRSLCFKVDRYACAHACARTYTRMDVLSSCTDHIRTYTYGR</sequence>
<dbReference type="InParanoid" id="F4WRS8"/>
<gene>
    <name evidence="1" type="ORF">G5I_08531</name>
</gene>
<organism evidence="2">
    <name type="scientific">Acromyrmex echinatior</name>
    <name type="common">Panamanian leafcutter ant</name>
    <name type="synonym">Acromyrmex octospinosus echinatior</name>
    <dbReference type="NCBI Taxonomy" id="103372"/>
    <lineage>
        <taxon>Eukaryota</taxon>
        <taxon>Metazoa</taxon>
        <taxon>Ecdysozoa</taxon>
        <taxon>Arthropoda</taxon>
        <taxon>Hexapoda</taxon>
        <taxon>Insecta</taxon>
        <taxon>Pterygota</taxon>
        <taxon>Neoptera</taxon>
        <taxon>Endopterygota</taxon>
        <taxon>Hymenoptera</taxon>
        <taxon>Apocrita</taxon>
        <taxon>Aculeata</taxon>
        <taxon>Formicoidea</taxon>
        <taxon>Formicidae</taxon>
        <taxon>Myrmicinae</taxon>
        <taxon>Acromyrmex</taxon>
    </lineage>
</organism>
<name>F4WRS8_ACREC</name>